<keyword evidence="1" id="KW-0807">Transducer</keyword>
<dbReference type="AlphaFoldDB" id="A0A9D7XK86"/>
<evidence type="ECO:0000313" key="6">
    <source>
        <dbReference type="Proteomes" id="UP000886657"/>
    </source>
</evidence>
<protein>
    <submittedName>
        <fullName evidence="5">Methyl-accepting chemotaxis protein</fullName>
    </submittedName>
</protein>
<proteinExistence type="predicted"/>
<dbReference type="PROSITE" id="PS50111">
    <property type="entry name" value="CHEMOTAXIS_TRANSDUC_2"/>
    <property type="match status" value="1"/>
</dbReference>
<dbReference type="EMBL" id="JADKIO010000005">
    <property type="protein sequence ID" value="MBK9795394.1"/>
    <property type="molecule type" value="Genomic_DNA"/>
</dbReference>
<comment type="caution">
    <text evidence="5">The sequence shown here is derived from an EMBL/GenBank/DDBJ whole genome shotgun (WGS) entry which is preliminary data.</text>
</comment>
<organism evidence="5 6">
    <name type="scientific">Candidatus Geothrix skivensis</name>
    <dbReference type="NCBI Taxonomy" id="2954439"/>
    <lineage>
        <taxon>Bacteria</taxon>
        <taxon>Pseudomonadati</taxon>
        <taxon>Acidobacteriota</taxon>
        <taxon>Holophagae</taxon>
        <taxon>Holophagales</taxon>
        <taxon>Holophagaceae</taxon>
        <taxon>Geothrix</taxon>
    </lineage>
</organism>
<gene>
    <name evidence="5" type="ORF">IPP58_02650</name>
</gene>
<dbReference type="Proteomes" id="UP000886657">
    <property type="component" value="Unassembled WGS sequence"/>
</dbReference>
<reference evidence="5" key="1">
    <citation type="submission" date="2020-10" db="EMBL/GenBank/DDBJ databases">
        <title>Connecting structure to function with the recovery of over 1000 high-quality activated sludge metagenome-assembled genomes encoding full-length rRNA genes using long-read sequencing.</title>
        <authorList>
            <person name="Singleton C.M."/>
            <person name="Petriglieri F."/>
            <person name="Kristensen J.M."/>
            <person name="Kirkegaard R.H."/>
            <person name="Michaelsen T.Y."/>
            <person name="Andersen M.H."/>
            <person name="Karst S.M."/>
            <person name="Dueholm M.S."/>
            <person name="Nielsen P.H."/>
            <person name="Albertsen M."/>
        </authorList>
    </citation>
    <scope>NUCLEOTIDE SEQUENCE</scope>
    <source>
        <strain evidence="5">Skiv_18-Q3-R9-52_MAXAC.067</strain>
    </source>
</reference>
<dbReference type="GO" id="GO:0007165">
    <property type="term" value="P:signal transduction"/>
    <property type="evidence" value="ECO:0007669"/>
    <property type="project" value="UniProtKB-KW"/>
</dbReference>
<feature type="coiled-coil region" evidence="2">
    <location>
        <begin position="204"/>
        <end position="231"/>
    </location>
</feature>
<sequence length="876" mass="96580">MGTGPVGSIKQNLSGIRLSMDVGVLPLLGVVAYLLFRYASAITPLEGALLIMATGALLLAGLHWWRWHRSLTREGSLLDWSQQVLGGSRAPLEAPAGMREEDRQVAVALNALIEDNRSKASELEGLRQALARDWRELDGLLGAVERQHAVEVRIREEGMARLASLGRDLKAAIEDTLRLDQIELNYRLRADQSRLQGQAFRSTLDQLRSGLDQFENLLEELQDTFPWLRREEDALARLADAGLRQSARLSLSVKGLVAHTPRLIDNTQARTEGLRRLRESADGVRDQTEALARRLEGFRDEAQARIRSFGGAQGSLKELDHVAQQTGLLAVNAAILAQQDSGSAGMAAIGGRLRYLADRTAEGATSMERTLDEYQAGLEHETAGLWDLQEVTQKLLADVHELLRTAGHLDLQGRDLELGLEAHLGLVDQVRQTSERAELSLHEIGARARALEAAHGRQWGVAAKLTPEQERLTRMGLRLTEVGDGLARNSQQNIDEIWDILARHQEIRRTEAYRQVISEGLSNLMEVPEEAPLTWNGLAWARAQRQPRLLEGVDKVRPPKGRRDPGGGLQLLLFGEDALHNPEGSAVESWRCDPTGRDWDLQLMVSLRTESHRLALLALLKDSPLASCFPGLDMRIAPEGVHLRLPHPYPGLPRFLAGLGLELAVEPELWDHAFQESERPMVRVQQVLWLGPGQGGGTQHPCLRLAHSWFQEIHAHEWFLPWLPHGGQRPPCPLLGDGAVPARFESPLSMRCLGLGGDPGALGGLRDRLLQAGATMGSGGAALCAIAIGHAHPEALLLRLFQPDAALAGAFHPDLVPYQVRLREEVLGGATGDPYQAAWTLIEDLQREGWLMPLPSESRRLGHLWKNPEVISHDSA</sequence>
<evidence type="ECO:0000256" key="3">
    <source>
        <dbReference type="SAM" id="Phobius"/>
    </source>
</evidence>
<evidence type="ECO:0000259" key="4">
    <source>
        <dbReference type="PROSITE" id="PS50111"/>
    </source>
</evidence>
<keyword evidence="3" id="KW-1133">Transmembrane helix</keyword>
<feature type="transmembrane region" description="Helical" evidence="3">
    <location>
        <begin position="48"/>
        <end position="67"/>
    </location>
</feature>
<dbReference type="Gene3D" id="1.10.287.950">
    <property type="entry name" value="Methyl-accepting chemotaxis protein"/>
    <property type="match status" value="1"/>
</dbReference>
<feature type="transmembrane region" description="Helical" evidence="3">
    <location>
        <begin position="16"/>
        <end position="36"/>
    </location>
</feature>
<keyword evidence="3" id="KW-0812">Transmembrane</keyword>
<keyword evidence="2" id="KW-0175">Coiled coil</keyword>
<evidence type="ECO:0000256" key="2">
    <source>
        <dbReference type="SAM" id="Coils"/>
    </source>
</evidence>
<evidence type="ECO:0000313" key="5">
    <source>
        <dbReference type="EMBL" id="MBK9795394.1"/>
    </source>
</evidence>
<evidence type="ECO:0000256" key="1">
    <source>
        <dbReference type="PROSITE-ProRule" id="PRU00284"/>
    </source>
</evidence>
<name>A0A9D7XK86_9BACT</name>
<feature type="domain" description="Methyl-accepting transducer" evidence="4">
    <location>
        <begin position="319"/>
        <end position="452"/>
    </location>
</feature>
<dbReference type="GO" id="GO:0016020">
    <property type="term" value="C:membrane"/>
    <property type="evidence" value="ECO:0007669"/>
    <property type="project" value="InterPro"/>
</dbReference>
<dbReference type="InterPro" id="IPR004089">
    <property type="entry name" value="MCPsignal_dom"/>
</dbReference>
<dbReference type="SUPFAM" id="SSF58104">
    <property type="entry name" value="Methyl-accepting chemotaxis protein (MCP) signaling domain"/>
    <property type="match status" value="1"/>
</dbReference>
<keyword evidence="3" id="KW-0472">Membrane</keyword>
<accession>A0A9D7XK86</accession>